<keyword evidence="2" id="KW-0964">Secreted</keyword>
<dbReference type="InterPro" id="IPR048052">
    <property type="entry name" value="FM1-like"/>
</dbReference>
<keyword evidence="3 6" id="KW-0732">Signal</keyword>
<gene>
    <name evidence="10" type="ORF">C4N25_04780</name>
</gene>
<dbReference type="RefSeq" id="WP_112115177.1">
    <property type="nucleotide sequence ID" value="NZ_PRKZ01000002.1"/>
</dbReference>
<comment type="caution">
    <text evidence="10">The sequence shown here is derived from an EMBL/GenBank/DDBJ whole genome shotgun (WGS) entry which is preliminary data.</text>
</comment>
<evidence type="ECO:0000256" key="6">
    <source>
        <dbReference type="SAM" id="SignalP"/>
    </source>
</evidence>
<keyword evidence="5" id="KW-0472">Membrane</keyword>
<name>A0A329TQR2_9FIRM</name>
<evidence type="ECO:0000256" key="4">
    <source>
        <dbReference type="ARBA" id="ARBA00023088"/>
    </source>
</evidence>
<dbReference type="EMBL" id="PRKZ01000002">
    <property type="protein sequence ID" value="RAW51313.1"/>
    <property type="molecule type" value="Genomic_DNA"/>
</dbReference>
<dbReference type="InterPro" id="IPR032334">
    <property type="entry name" value="GramPos_pilinBB"/>
</dbReference>
<evidence type="ECO:0000259" key="9">
    <source>
        <dbReference type="Pfam" id="PF17802"/>
    </source>
</evidence>
<dbReference type="NCBIfam" id="TIGR01451">
    <property type="entry name" value="B_ant_repeat"/>
    <property type="match status" value="1"/>
</dbReference>
<evidence type="ECO:0000256" key="1">
    <source>
        <dbReference type="ARBA" id="ARBA00022512"/>
    </source>
</evidence>
<sequence>MKRVKRVLALLAAFALVLAMAVPAWAEGNTGSITVQGAVNGESYSIYKIFDVTGYDMTTKPHKITYKVTDSWASFFEKGNPGADYVTLDSKNQISGTTLDSSTAPEFAAAAITWAKDSTHNIKATESKTANEGGVTFTGVTNGYYLVDTSLGALCSLDNVTGNTATISEKNKVPSVEKKVKNGDNYDSSNSAKIGDTVEYKTTIMINGSVEKVVLHDKMDAGLTFNETSVKVKVDGADVAKDNYTLKKPGTESSDSCTFEIEFKDNYIAGLAAGTQIEVTYSATLNKNAVIDTTGNKNDTWLKYGNSGSVTSETTTYSYSFDLVKTDSDGTLLAGAKFKLYADKNCTKEIKLVADGDNVYRVATTGETAVESIETNATSALTIKGLKGTTTYYLKEIEAPKGYNELENAFEFTIGSANISSNLSATNNKWVEETSTGIHITNNAGTTLPSTGGMGTTVFYVVGGGLMAVAVVLLVTKKRMENKR</sequence>
<dbReference type="AlphaFoldDB" id="A0A329TQR2"/>
<evidence type="ECO:0000313" key="11">
    <source>
        <dbReference type="Proteomes" id="UP000251634"/>
    </source>
</evidence>
<dbReference type="InterPro" id="IPR013783">
    <property type="entry name" value="Ig-like_fold"/>
</dbReference>
<keyword evidence="4" id="KW-0572">Peptidoglycan-anchor</keyword>
<dbReference type="InterPro" id="IPR019931">
    <property type="entry name" value="LPXTG_anchor"/>
</dbReference>
<feature type="domain" description="Gram-positive cocci surface proteins LPxTG" evidence="7">
    <location>
        <begin position="441"/>
        <end position="482"/>
    </location>
</feature>
<dbReference type="Pfam" id="PF17802">
    <property type="entry name" value="SpaA"/>
    <property type="match status" value="1"/>
</dbReference>
<proteinExistence type="predicted"/>
<keyword evidence="5" id="KW-1133">Transmembrane helix</keyword>
<dbReference type="Proteomes" id="UP000251634">
    <property type="component" value="Unassembled WGS sequence"/>
</dbReference>
<organism evidence="10 11">
    <name type="scientific">Faecalibacterium prausnitzii</name>
    <dbReference type="NCBI Taxonomy" id="853"/>
    <lineage>
        <taxon>Bacteria</taxon>
        <taxon>Bacillati</taxon>
        <taxon>Bacillota</taxon>
        <taxon>Clostridia</taxon>
        <taxon>Eubacteriales</taxon>
        <taxon>Oscillospiraceae</taxon>
        <taxon>Faecalibacterium</taxon>
    </lineage>
</organism>
<keyword evidence="1" id="KW-0134">Cell wall</keyword>
<protein>
    <recommendedName>
        <fullName evidence="12">Isopeptide-forming domain-containing fimbrial protein</fullName>
    </recommendedName>
</protein>
<evidence type="ECO:0000259" key="8">
    <source>
        <dbReference type="Pfam" id="PF16569"/>
    </source>
</evidence>
<evidence type="ECO:0000256" key="3">
    <source>
        <dbReference type="ARBA" id="ARBA00022729"/>
    </source>
</evidence>
<dbReference type="NCBIfam" id="TIGR01167">
    <property type="entry name" value="LPXTG_anchor"/>
    <property type="match status" value="1"/>
</dbReference>
<dbReference type="NCBIfam" id="TIGR04226">
    <property type="entry name" value="RrgB_K2N_iso_D2"/>
    <property type="match status" value="1"/>
</dbReference>
<evidence type="ECO:0008006" key="12">
    <source>
        <dbReference type="Google" id="ProtNLM"/>
    </source>
</evidence>
<dbReference type="InterPro" id="IPR047589">
    <property type="entry name" value="DUF11_rpt"/>
</dbReference>
<dbReference type="NCBIfam" id="NF033902">
    <property type="entry name" value="iso_D2_wall_anc"/>
    <property type="match status" value="1"/>
</dbReference>
<accession>A0A329TQR2</accession>
<evidence type="ECO:0000256" key="2">
    <source>
        <dbReference type="ARBA" id="ARBA00022525"/>
    </source>
</evidence>
<keyword evidence="5" id="KW-0812">Transmembrane</keyword>
<feature type="domain" description="Gram-positive pilin backbone subunit 2 Cna-B-like" evidence="8">
    <location>
        <begin position="194"/>
        <end position="307"/>
    </location>
</feature>
<dbReference type="Pfam" id="PF00746">
    <property type="entry name" value="Gram_pos_anchor"/>
    <property type="match status" value="1"/>
</dbReference>
<feature type="domain" description="SpaA-like prealbumin fold" evidence="9">
    <location>
        <begin position="321"/>
        <end position="429"/>
    </location>
</feature>
<dbReference type="InterPro" id="IPR026466">
    <property type="entry name" value="Fim_isopep_form_D2_dom"/>
</dbReference>
<reference evidence="10 11" key="1">
    <citation type="submission" date="2018-02" db="EMBL/GenBank/DDBJ databases">
        <title>Complete genome sequencing of Faecalibacterium prausnitzii strains isolated from the human gut.</title>
        <authorList>
            <person name="Fitzgerald B.C."/>
            <person name="Shkoporov A.N."/>
            <person name="Ross P.R."/>
            <person name="Hill C."/>
        </authorList>
    </citation>
    <scope>NUCLEOTIDE SEQUENCE [LARGE SCALE GENOMIC DNA]</scope>
    <source>
        <strain evidence="10 11">APC942/8-14-2</strain>
    </source>
</reference>
<dbReference type="InterPro" id="IPR041033">
    <property type="entry name" value="SpaA_PFL_dom_1"/>
</dbReference>
<feature type="signal peptide" evidence="6">
    <location>
        <begin position="1"/>
        <end position="26"/>
    </location>
</feature>
<dbReference type="Gene3D" id="2.60.40.740">
    <property type="match status" value="1"/>
</dbReference>
<evidence type="ECO:0000313" key="10">
    <source>
        <dbReference type="EMBL" id="RAW51313.1"/>
    </source>
</evidence>
<dbReference type="Gene3D" id="2.60.40.10">
    <property type="entry name" value="Immunoglobulins"/>
    <property type="match status" value="1"/>
</dbReference>
<evidence type="ECO:0000259" key="7">
    <source>
        <dbReference type="Pfam" id="PF00746"/>
    </source>
</evidence>
<feature type="chain" id="PRO_5016461463" description="Isopeptide-forming domain-containing fimbrial protein" evidence="6">
    <location>
        <begin position="27"/>
        <end position="484"/>
    </location>
</feature>
<feature type="transmembrane region" description="Helical" evidence="5">
    <location>
        <begin position="457"/>
        <end position="476"/>
    </location>
</feature>
<dbReference type="Pfam" id="PF16569">
    <property type="entry name" value="GramPos_pilinBB"/>
    <property type="match status" value="1"/>
</dbReference>
<evidence type="ECO:0000256" key="5">
    <source>
        <dbReference type="SAM" id="Phobius"/>
    </source>
</evidence>